<dbReference type="InterPro" id="IPR051052">
    <property type="entry name" value="Diverse_substrate_MTase"/>
</dbReference>
<proteinExistence type="predicted"/>
<evidence type="ECO:0000256" key="1">
    <source>
        <dbReference type="ARBA" id="ARBA00022603"/>
    </source>
</evidence>
<dbReference type="InterPro" id="IPR029063">
    <property type="entry name" value="SAM-dependent_MTases_sf"/>
</dbReference>
<evidence type="ECO:0000259" key="3">
    <source>
        <dbReference type="Pfam" id="PF13649"/>
    </source>
</evidence>
<protein>
    <submittedName>
        <fullName evidence="4">Class I SAM-dependent methyltransferase</fullName>
    </submittedName>
</protein>
<accession>A0A5J5JTK8</accession>
<feature type="domain" description="Methyltransferase" evidence="3">
    <location>
        <begin position="41"/>
        <end position="131"/>
    </location>
</feature>
<dbReference type="Gene3D" id="3.40.50.150">
    <property type="entry name" value="Vaccinia Virus protein VP39"/>
    <property type="match status" value="1"/>
</dbReference>
<sequence length="259" mass="28465">MNDHDRLMLRRTFTEDAALYDRMRPGYPAAMFEHIPRGSRVLEIGCGTGQATVALAGRGCAVTAVELGADMAALARRKLAPYAGVEVVNAAFEEWPLPPEPFDVVFAATSFHWLDPATRVGRSADALRAGGLLAVVSTEHVAGGTEAFFAEVQRCYERWDPATPPGLRLTPASDIPYDSGEIDASGRFGPVRFHRYEWDHAYTTREYLDLLSTYSGHRALPAEARTGLLDCIAALIDNRYGGHIVKRYLTQLALADKLR</sequence>
<dbReference type="InterPro" id="IPR041698">
    <property type="entry name" value="Methyltransf_25"/>
</dbReference>
<keyword evidence="5" id="KW-1185">Reference proteome</keyword>
<organism evidence="4 5">
    <name type="scientific">Microbispora cellulosiformans</name>
    <dbReference type="NCBI Taxonomy" id="2614688"/>
    <lineage>
        <taxon>Bacteria</taxon>
        <taxon>Bacillati</taxon>
        <taxon>Actinomycetota</taxon>
        <taxon>Actinomycetes</taxon>
        <taxon>Streptosporangiales</taxon>
        <taxon>Streptosporangiaceae</taxon>
        <taxon>Microbispora</taxon>
    </lineage>
</organism>
<evidence type="ECO:0000313" key="5">
    <source>
        <dbReference type="Proteomes" id="UP000327011"/>
    </source>
</evidence>
<keyword evidence="2 4" id="KW-0808">Transferase</keyword>
<dbReference type="SUPFAM" id="SSF53335">
    <property type="entry name" value="S-adenosyl-L-methionine-dependent methyltransferases"/>
    <property type="match status" value="1"/>
</dbReference>
<gene>
    <name evidence="4" type="ORF">F5972_31690</name>
</gene>
<dbReference type="PANTHER" id="PTHR44942">
    <property type="entry name" value="METHYLTRANSF_11 DOMAIN-CONTAINING PROTEIN"/>
    <property type="match status" value="1"/>
</dbReference>
<reference evidence="4 5" key="1">
    <citation type="submission" date="2019-09" db="EMBL/GenBank/DDBJ databases">
        <title>Screening of Novel Bioactive Compounds from Soil-Associated.</title>
        <authorList>
            <person name="Gong X."/>
        </authorList>
    </citation>
    <scope>NUCLEOTIDE SEQUENCE [LARGE SCALE GENOMIC DNA]</scope>
    <source>
        <strain evidence="4 5">Gxj-6</strain>
    </source>
</reference>
<dbReference type="AlphaFoldDB" id="A0A5J5JTK8"/>
<dbReference type="GO" id="GO:0032259">
    <property type="term" value="P:methylation"/>
    <property type="evidence" value="ECO:0007669"/>
    <property type="project" value="UniProtKB-KW"/>
</dbReference>
<dbReference type="GO" id="GO:0008168">
    <property type="term" value="F:methyltransferase activity"/>
    <property type="evidence" value="ECO:0007669"/>
    <property type="project" value="UniProtKB-KW"/>
</dbReference>
<dbReference type="RefSeq" id="WP_150938898.1">
    <property type="nucleotide sequence ID" value="NZ_VYTZ01000016.1"/>
</dbReference>
<evidence type="ECO:0000256" key="2">
    <source>
        <dbReference type="ARBA" id="ARBA00022679"/>
    </source>
</evidence>
<dbReference type="CDD" id="cd02440">
    <property type="entry name" value="AdoMet_MTases"/>
    <property type="match status" value="1"/>
</dbReference>
<evidence type="ECO:0000313" key="4">
    <source>
        <dbReference type="EMBL" id="KAA9374463.1"/>
    </source>
</evidence>
<dbReference type="PANTHER" id="PTHR44942:SF4">
    <property type="entry name" value="METHYLTRANSFERASE TYPE 11 DOMAIN-CONTAINING PROTEIN"/>
    <property type="match status" value="1"/>
</dbReference>
<dbReference type="EMBL" id="VYTZ01000016">
    <property type="protein sequence ID" value="KAA9374463.1"/>
    <property type="molecule type" value="Genomic_DNA"/>
</dbReference>
<dbReference type="Pfam" id="PF13649">
    <property type="entry name" value="Methyltransf_25"/>
    <property type="match status" value="1"/>
</dbReference>
<name>A0A5J5JTK8_9ACTN</name>
<comment type="caution">
    <text evidence="4">The sequence shown here is derived from an EMBL/GenBank/DDBJ whole genome shotgun (WGS) entry which is preliminary data.</text>
</comment>
<keyword evidence="1 4" id="KW-0489">Methyltransferase</keyword>
<dbReference type="Proteomes" id="UP000327011">
    <property type="component" value="Unassembled WGS sequence"/>
</dbReference>